<dbReference type="Pfam" id="PF14317">
    <property type="entry name" value="YcxB"/>
    <property type="match status" value="1"/>
</dbReference>
<feature type="transmembrane region" description="Helical" evidence="1">
    <location>
        <begin position="57"/>
        <end position="79"/>
    </location>
</feature>
<evidence type="ECO:0000259" key="2">
    <source>
        <dbReference type="Pfam" id="PF14317"/>
    </source>
</evidence>
<sequence>MRECVCQGRLTKKDFITFIFLNRRKELAIQFLLLWATVYFFLYVVNGYLSLEFETGLVLFFSVVIVGTVFSISMMALYFQAGKKYKGDAASEKLHTYSITTSKIIQYREGEHNEYSWEDVYKVVRTWDMFLLYISTNKAIILPFHFFESEKDIQEVKTMIDYHYKK</sequence>
<keyword evidence="1" id="KW-0472">Membrane</keyword>
<comment type="caution">
    <text evidence="3">The sequence shown here is derived from an EMBL/GenBank/DDBJ whole genome shotgun (WGS) entry which is preliminary data.</text>
</comment>
<evidence type="ECO:0000313" key="3">
    <source>
        <dbReference type="EMBL" id="RKD69618.1"/>
    </source>
</evidence>
<gene>
    <name evidence="3" type="ORF">ATL39_3042</name>
</gene>
<dbReference type="OrthoDB" id="2866610at2"/>
<proteinExistence type="predicted"/>
<dbReference type="InterPro" id="IPR025588">
    <property type="entry name" value="YcxB-like_C"/>
</dbReference>
<reference evidence="3 4" key="1">
    <citation type="submission" date="2018-09" db="EMBL/GenBank/DDBJ databases">
        <title>Genomic Encyclopedia of Archaeal and Bacterial Type Strains, Phase II (KMG-II): from individual species to whole genera.</title>
        <authorList>
            <person name="Goeker M."/>
        </authorList>
    </citation>
    <scope>NUCLEOTIDE SEQUENCE [LARGE SCALE GENOMIC DNA]</scope>
    <source>
        <strain evidence="3 4">DSM 17008</strain>
    </source>
</reference>
<dbReference type="Proteomes" id="UP000285120">
    <property type="component" value="Unassembled WGS sequence"/>
</dbReference>
<keyword evidence="1" id="KW-1133">Transmembrane helix</keyword>
<name>A0A419UWV0_9BACL</name>
<keyword evidence="1" id="KW-0812">Transmembrane</keyword>
<protein>
    <submittedName>
        <fullName evidence="3">YcxB-like protein</fullName>
    </submittedName>
</protein>
<evidence type="ECO:0000313" key="4">
    <source>
        <dbReference type="Proteomes" id="UP000285120"/>
    </source>
</evidence>
<dbReference type="RefSeq" id="WP_120194176.1">
    <property type="nucleotide sequence ID" value="NZ_RAPK01000011.1"/>
</dbReference>
<feature type="domain" description="YcxB-like C-terminal" evidence="2">
    <location>
        <begin position="103"/>
        <end position="160"/>
    </location>
</feature>
<keyword evidence="4" id="KW-1185">Reference proteome</keyword>
<organism evidence="3 4">
    <name type="scientific">Sinobaca qinghaiensis</name>
    <dbReference type="NCBI Taxonomy" id="342944"/>
    <lineage>
        <taxon>Bacteria</taxon>
        <taxon>Bacillati</taxon>
        <taxon>Bacillota</taxon>
        <taxon>Bacilli</taxon>
        <taxon>Bacillales</taxon>
        <taxon>Sporolactobacillaceae</taxon>
        <taxon>Sinobaca</taxon>
    </lineage>
</organism>
<dbReference type="AlphaFoldDB" id="A0A419UWV0"/>
<feature type="transmembrane region" description="Helical" evidence="1">
    <location>
        <begin position="27"/>
        <end position="45"/>
    </location>
</feature>
<dbReference type="EMBL" id="RAPK01000011">
    <property type="protein sequence ID" value="RKD69618.1"/>
    <property type="molecule type" value="Genomic_DNA"/>
</dbReference>
<evidence type="ECO:0000256" key="1">
    <source>
        <dbReference type="SAM" id="Phobius"/>
    </source>
</evidence>
<accession>A0A419UWV0</accession>